<dbReference type="Pfam" id="PF04978">
    <property type="entry name" value="MST"/>
    <property type="match status" value="1"/>
</dbReference>
<dbReference type="Gene3D" id="1.20.120.450">
    <property type="entry name" value="dinb family like domain"/>
    <property type="match status" value="1"/>
</dbReference>
<reference evidence="2" key="1">
    <citation type="journal article" date="2019" name="Int. J. Syst. Evol. Microbiol.">
        <title>The Global Catalogue of Microorganisms (GCM) 10K type strain sequencing project: providing services to taxonomists for standard genome sequencing and annotation.</title>
        <authorList>
            <consortium name="The Broad Institute Genomics Platform"/>
            <consortium name="The Broad Institute Genome Sequencing Center for Infectious Disease"/>
            <person name="Wu L."/>
            <person name="Ma J."/>
        </authorList>
    </citation>
    <scope>NUCLEOTIDE SEQUENCE [LARGE SCALE GENOMIC DNA]</scope>
    <source>
        <strain evidence="2">JCM 16953</strain>
    </source>
</reference>
<gene>
    <name evidence="1" type="ORF">GCM10022242_04690</name>
</gene>
<name>A0ABP7HW07_9ACTN</name>
<dbReference type="EMBL" id="BAABAH010000001">
    <property type="protein sequence ID" value="GAA3804456.1"/>
    <property type="molecule type" value="Genomic_DNA"/>
</dbReference>
<dbReference type="Proteomes" id="UP001501821">
    <property type="component" value="Unassembled WGS sequence"/>
</dbReference>
<dbReference type="RefSeq" id="WP_344772180.1">
    <property type="nucleotide sequence ID" value="NZ_BAABAH010000001.1"/>
</dbReference>
<comment type="caution">
    <text evidence="1">The sequence shown here is derived from an EMBL/GenBank/DDBJ whole genome shotgun (WGS) entry which is preliminary data.</text>
</comment>
<keyword evidence="2" id="KW-1185">Reference proteome</keyword>
<evidence type="ECO:0000313" key="1">
    <source>
        <dbReference type="EMBL" id="GAA3804456.1"/>
    </source>
</evidence>
<protein>
    <submittedName>
        <fullName evidence="1">DinB family protein</fullName>
    </submittedName>
</protein>
<sequence>MSDFPRTHPPADADETTMLRSFLDFYRATLLRQVEGLDRAQLARTLPPDHPTTLSLGGLVKHMAGVEDWWFGAILLDVPWEEPFGSVDWDSDPDWEFRTAADDEPAYLVGLLTAAIERANAQLDRLESLDVLAARSQHGRRPNVRWIVVHMIEEYARHCGHADLLRETVDGATGF</sequence>
<accession>A0ABP7HW07</accession>
<dbReference type="InterPro" id="IPR007061">
    <property type="entry name" value="MST-like"/>
</dbReference>
<dbReference type="SUPFAM" id="SSF109854">
    <property type="entry name" value="DinB/YfiT-like putative metalloenzymes"/>
    <property type="match status" value="1"/>
</dbReference>
<dbReference type="InterPro" id="IPR034660">
    <property type="entry name" value="DinB/YfiT-like"/>
</dbReference>
<organism evidence="1 2">
    <name type="scientific">Nocardioides panacisoli</name>
    <dbReference type="NCBI Taxonomy" id="627624"/>
    <lineage>
        <taxon>Bacteria</taxon>
        <taxon>Bacillati</taxon>
        <taxon>Actinomycetota</taxon>
        <taxon>Actinomycetes</taxon>
        <taxon>Propionibacteriales</taxon>
        <taxon>Nocardioidaceae</taxon>
        <taxon>Nocardioides</taxon>
    </lineage>
</organism>
<evidence type="ECO:0000313" key="2">
    <source>
        <dbReference type="Proteomes" id="UP001501821"/>
    </source>
</evidence>
<proteinExistence type="predicted"/>